<feature type="compositionally biased region" description="Polar residues" evidence="2">
    <location>
        <begin position="67"/>
        <end position="84"/>
    </location>
</feature>
<evidence type="ECO:0000259" key="5">
    <source>
        <dbReference type="Pfam" id="PF18962"/>
    </source>
</evidence>
<dbReference type="NCBIfam" id="TIGR04183">
    <property type="entry name" value="Por_Secre_tail"/>
    <property type="match status" value="1"/>
</dbReference>
<feature type="domain" description="CARDB" evidence="4">
    <location>
        <begin position="628"/>
        <end position="707"/>
    </location>
</feature>
<dbReference type="EMBL" id="QKSB01000006">
    <property type="protein sequence ID" value="PZE16738.1"/>
    <property type="molecule type" value="Genomic_DNA"/>
</dbReference>
<dbReference type="Pfam" id="PF20009">
    <property type="entry name" value="GEVED"/>
    <property type="match status" value="1"/>
</dbReference>
<feature type="domain" description="GEVED" evidence="6">
    <location>
        <begin position="792"/>
        <end position="867"/>
    </location>
</feature>
<feature type="signal peptide" evidence="3">
    <location>
        <begin position="1"/>
        <end position="18"/>
    </location>
</feature>
<comment type="caution">
    <text evidence="7">The sequence shown here is derived from an EMBL/GenBank/DDBJ whole genome shotgun (WGS) entry which is preliminary data.</text>
</comment>
<evidence type="ECO:0000256" key="3">
    <source>
        <dbReference type="SAM" id="SignalP"/>
    </source>
</evidence>
<evidence type="ECO:0000313" key="7">
    <source>
        <dbReference type="EMBL" id="PZE16738.1"/>
    </source>
</evidence>
<dbReference type="OrthoDB" id="1488385at2"/>
<gene>
    <name evidence="7" type="ORF">DNU06_10785</name>
</gene>
<dbReference type="InterPro" id="IPR013783">
    <property type="entry name" value="Ig-like_fold"/>
</dbReference>
<keyword evidence="8" id="KW-1185">Reference proteome</keyword>
<feature type="region of interest" description="Disordered" evidence="2">
    <location>
        <begin position="67"/>
        <end position="86"/>
    </location>
</feature>
<dbReference type="Pfam" id="PF18962">
    <property type="entry name" value="Por_Secre_tail"/>
    <property type="match status" value="1"/>
</dbReference>
<evidence type="ECO:0000259" key="6">
    <source>
        <dbReference type="Pfam" id="PF20009"/>
    </source>
</evidence>
<evidence type="ECO:0000313" key="8">
    <source>
        <dbReference type="Proteomes" id="UP000249248"/>
    </source>
</evidence>
<protein>
    <recommendedName>
        <fullName evidence="9">Secretion system C-terminal sorting domain-containing protein</fullName>
    </recommendedName>
</protein>
<dbReference type="InterPro" id="IPR026444">
    <property type="entry name" value="Secre_tail"/>
</dbReference>
<evidence type="ECO:0008006" key="9">
    <source>
        <dbReference type="Google" id="ProtNLM"/>
    </source>
</evidence>
<dbReference type="Pfam" id="PF07705">
    <property type="entry name" value="CARDB"/>
    <property type="match status" value="1"/>
</dbReference>
<proteinExistence type="predicted"/>
<name>A0A2W1NQ36_9FLAO</name>
<dbReference type="Gene3D" id="2.60.40.10">
    <property type="entry name" value="Immunoglobulins"/>
    <property type="match status" value="1"/>
</dbReference>
<feature type="domain" description="Secretion system C-terminal sorting" evidence="5">
    <location>
        <begin position="891"/>
        <end position="957"/>
    </location>
</feature>
<feature type="chain" id="PRO_5016173672" description="Secretion system C-terminal sorting domain-containing protein" evidence="3">
    <location>
        <begin position="19"/>
        <end position="958"/>
    </location>
</feature>
<accession>A0A2W1NQ36</accession>
<dbReference type="InterPro" id="IPR045474">
    <property type="entry name" value="GEVED"/>
</dbReference>
<evidence type="ECO:0000256" key="2">
    <source>
        <dbReference type="SAM" id="MobiDB-lite"/>
    </source>
</evidence>
<dbReference type="RefSeq" id="WP_111063347.1">
    <property type="nucleotide sequence ID" value="NZ_JBHUCU010000007.1"/>
</dbReference>
<dbReference type="InterPro" id="IPR011635">
    <property type="entry name" value="CARDB"/>
</dbReference>
<organism evidence="7 8">
    <name type="scientific">Putridiphycobacter roseus</name>
    <dbReference type="NCBI Taxonomy" id="2219161"/>
    <lineage>
        <taxon>Bacteria</taxon>
        <taxon>Pseudomonadati</taxon>
        <taxon>Bacteroidota</taxon>
        <taxon>Flavobacteriia</taxon>
        <taxon>Flavobacteriales</taxon>
        <taxon>Crocinitomicaceae</taxon>
        <taxon>Putridiphycobacter</taxon>
    </lineage>
</organism>
<evidence type="ECO:0000256" key="1">
    <source>
        <dbReference type="ARBA" id="ARBA00022729"/>
    </source>
</evidence>
<keyword evidence="1 3" id="KW-0732">Signal</keyword>
<evidence type="ECO:0000259" key="4">
    <source>
        <dbReference type="Pfam" id="PF07705"/>
    </source>
</evidence>
<dbReference type="Proteomes" id="UP000249248">
    <property type="component" value="Unassembled WGS sequence"/>
</dbReference>
<sequence length="958" mass="105281">MKKYLFLFPLIIGTFLNAQSTSETFNWSILPDTVYVTKPLKEIPIIEDLFPGEEKAHVYSNNMRRNKFTNSNALPQGNDPQWQNEMGKLQNRGPIANWEGVNNGLGFPPDPSGAAGPNHYVQMVNSRIQIFDKQGNSLYGPNALSSILSSNNGDPIVMYDKYADRWFLSGFGQGNSLSFAMSNTADPTGTYTVWNYSLSSFPDYPKYGLWHDGYYVTANTGGPDCYILERDEMLLGAAGSPQFISLTIPSLITGSGTNTGGFHSVVPASADFDLPPVTEKLNLFYFEDDAWSGVPTGGDRIKIWEVTADWNNVSNSSCTQIQTLNVAPFDTQFNSNWDDITQPGTSQKLDGVPGAFMYRAQFTQWPNHNTVMLNHTVDVNATNQAGIRWYELRNTGSTWTVHQQSTYSPDNHSRWLGSISMDNQGNIGMAYSLSSGTQYPSIMYTGRYATDPLNSMTLAEDTIIIGSGAQTGGNRFGDYAHMTVDPEDDQTFWYTGEYVDAGGRSTRIASFKLASSDSVDLGITLLSNPNNGVLTNNEAITIDIKNFGYSVQNNFDVNYQINNGPIITESYTNGPILSGQTDTYTFAQSADLSNIGIYDFKLFTTHPNDLNLTNDTLHQEIVHLFPNDIGVTIINNPSTDNNLMMETVTVTIENFGTTSQSNFNVGFQINGNTPIVENFSNSLAAGASTTFNFSTQGDFTNLGTYEVMAFTGLIGDQNLTNDTVIRVIENSNCSPISNCTFGDGLTRFALGDLNNPSGCTPGGYTDYSILSTDLIVGYTQSVTVESNANPQYLSVWIDFNDNFFFEPTEKVIAAFSFNSQGTTTFSLAANAALGEHLLRAKASDQISDVNDACADMQYGETQDYSVNLVNDLKVESENVSNEIKVQSFVNHLYILDAKHLSDKVNLKIFNNLGQVVYQIELPSTALNQIKIDLSNYAEGAYLVSLKTASQSAIVKLIR</sequence>
<reference evidence="7 8" key="1">
    <citation type="submission" date="2018-06" db="EMBL/GenBank/DDBJ databases">
        <title>The draft genome sequence of Crocinitomix sp. SM1701.</title>
        <authorList>
            <person name="Zhang X."/>
        </authorList>
    </citation>
    <scope>NUCLEOTIDE SEQUENCE [LARGE SCALE GENOMIC DNA]</scope>
    <source>
        <strain evidence="7 8">SM1701</strain>
    </source>
</reference>
<dbReference type="AlphaFoldDB" id="A0A2W1NQ36"/>